<dbReference type="EMBL" id="JBHFFA010000003">
    <property type="protein sequence ID" value="KAL2634086.1"/>
    <property type="molecule type" value="Genomic_DNA"/>
</dbReference>
<keyword evidence="7" id="KW-1133">Transmembrane helix</keyword>
<evidence type="ECO:0000256" key="3">
    <source>
        <dbReference type="ARBA" id="ARBA00023002"/>
    </source>
</evidence>
<evidence type="ECO:0000256" key="2">
    <source>
        <dbReference type="ARBA" id="ARBA00022723"/>
    </source>
</evidence>
<dbReference type="Gene3D" id="1.10.630.10">
    <property type="entry name" value="Cytochrome P450"/>
    <property type="match status" value="1"/>
</dbReference>
<evidence type="ECO:0000313" key="9">
    <source>
        <dbReference type="Proteomes" id="UP001605036"/>
    </source>
</evidence>
<evidence type="ECO:0000256" key="1">
    <source>
        <dbReference type="ARBA" id="ARBA00010617"/>
    </source>
</evidence>
<evidence type="ECO:0000256" key="5">
    <source>
        <dbReference type="PIRSR" id="PIRSR602401-1"/>
    </source>
</evidence>
<accession>A0ABD1YU36</accession>
<organism evidence="8 9">
    <name type="scientific">Riccia fluitans</name>
    <dbReference type="NCBI Taxonomy" id="41844"/>
    <lineage>
        <taxon>Eukaryota</taxon>
        <taxon>Viridiplantae</taxon>
        <taxon>Streptophyta</taxon>
        <taxon>Embryophyta</taxon>
        <taxon>Marchantiophyta</taxon>
        <taxon>Marchantiopsida</taxon>
        <taxon>Marchantiidae</taxon>
        <taxon>Marchantiales</taxon>
        <taxon>Ricciaceae</taxon>
        <taxon>Riccia</taxon>
    </lineage>
</organism>
<feature type="binding site" description="axial binding residue" evidence="5">
    <location>
        <position position="440"/>
    </location>
    <ligand>
        <name>heme</name>
        <dbReference type="ChEBI" id="CHEBI:30413"/>
    </ligand>
    <ligandPart>
        <name>Fe</name>
        <dbReference type="ChEBI" id="CHEBI:18248"/>
    </ligandPart>
</feature>
<evidence type="ECO:0008006" key="10">
    <source>
        <dbReference type="Google" id="ProtNLM"/>
    </source>
</evidence>
<dbReference type="PRINTS" id="PR00463">
    <property type="entry name" value="EP450I"/>
</dbReference>
<dbReference type="InterPro" id="IPR036396">
    <property type="entry name" value="Cyt_P450_sf"/>
</dbReference>
<dbReference type="PANTHER" id="PTHR47944">
    <property type="entry name" value="CYTOCHROME P450 98A9"/>
    <property type="match status" value="1"/>
</dbReference>
<dbReference type="PRINTS" id="PR00385">
    <property type="entry name" value="P450"/>
</dbReference>
<gene>
    <name evidence="8" type="ORF">R1flu_005565</name>
</gene>
<dbReference type="CDD" id="cd20618">
    <property type="entry name" value="CYP71_clan"/>
    <property type="match status" value="1"/>
</dbReference>
<feature type="transmembrane region" description="Helical" evidence="7">
    <location>
        <begin position="6"/>
        <end position="26"/>
    </location>
</feature>
<keyword evidence="3 6" id="KW-0560">Oxidoreductase</keyword>
<dbReference type="PANTHER" id="PTHR47944:SF4">
    <property type="entry name" value="OS09G0441700 PROTEIN"/>
    <property type="match status" value="1"/>
</dbReference>
<comment type="similarity">
    <text evidence="1 6">Belongs to the cytochrome P450 family.</text>
</comment>
<keyword evidence="7" id="KW-0812">Transmembrane</keyword>
<keyword evidence="7" id="KW-0472">Membrane</keyword>
<dbReference type="GO" id="GO:0046872">
    <property type="term" value="F:metal ion binding"/>
    <property type="evidence" value="ECO:0007669"/>
    <property type="project" value="UniProtKB-KW"/>
</dbReference>
<keyword evidence="6" id="KW-0503">Monooxygenase</keyword>
<dbReference type="GO" id="GO:0044550">
    <property type="term" value="P:secondary metabolite biosynthetic process"/>
    <property type="evidence" value="ECO:0007669"/>
    <property type="project" value="UniProtKB-ARBA"/>
</dbReference>
<dbReference type="InterPro" id="IPR001128">
    <property type="entry name" value="Cyt_P450"/>
</dbReference>
<dbReference type="PROSITE" id="PS00086">
    <property type="entry name" value="CYTOCHROME_P450"/>
    <property type="match status" value="1"/>
</dbReference>
<dbReference type="AlphaFoldDB" id="A0ABD1YU36"/>
<evidence type="ECO:0000256" key="6">
    <source>
        <dbReference type="RuleBase" id="RU000461"/>
    </source>
</evidence>
<keyword evidence="4 5" id="KW-0408">Iron</keyword>
<comment type="caution">
    <text evidence="8">The sequence shown here is derived from an EMBL/GenBank/DDBJ whole genome shotgun (WGS) entry which is preliminary data.</text>
</comment>
<evidence type="ECO:0000256" key="7">
    <source>
        <dbReference type="SAM" id="Phobius"/>
    </source>
</evidence>
<dbReference type="InterPro" id="IPR017972">
    <property type="entry name" value="Cyt_P450_CS"/>
</dbReference>
<dbReference type="InterPro" id="IPR002401">
    <property type="entry name" value="Cyt_P450_E_grp-I"/>
</dbReference>
<reference evidence="8 9" key="1">
    <citation type="submission" date="2024-09" db="EMBL/GenBank/DDBJ databases">
        <title>Chromosome-scale assembly of Riccia fluitans.</title>
        <authorList>
            <person name="Paukszto L."/>
            <person name="Sawicki J."/>
            <person name="Karawczyk K."/>
            <person name="Piernik-Szablinska J."/>
            <person name="Szczecinska M."/>
            <person name="Mazdziarz M."/>
        </authorList>
    </citation>
    <scope>NUCLEOTIDE SEQUENCE [LARGE SCALE GENOMIC DNA]</scope>
    <source>
        <strain evidence="8">Rf_01</strain>
        <tissue evidence="8">Aerial parts of the thallus</tissue>
    </source>
</reference>
<evidence type="ECO:0000313" key="8">
    <source>
        <dbReference type="EMBL" id="KAL2634086.1"/>
    </source>
</evidence>
<name>A0ABD1YU36_9MARC</name>
<protein>
    <recommendedName>
        <fullName evidence="10">Cytochrome P450</fullName>
    </recommendedName>
</protein>
<keyword evidence="9" id="KW-1185">Reference proteome</keyword>
<keyword evidence="5 6" id="KW-0349">Heme</keyword>
<proteinExistence type="inferred from homology"/>
<evidence type="ECO:0000256" key="4">
    <source>
        <dbReference type="ARBA" id="ARBA00023004"/>
    </source>
</evidence>
<comment type="cofactor">
    <cofactor evidence="5">
        <name>heme</name>
        <dbReference type="ChEBI" id="CHEBI:30413"/>
    </cofactor>
</comment>
<dbReference type="Pfam" id="PF00067">
    <property type="entry name" value="p450"/>
    <property type="match status" value="1"/>
</dbReference>
<sequence>MSLAEGRNIMAAAYIIGAFLLLLAVWKTFSRGKRLRLPPGPPGWPVLGHIPSLGKWPHVSLVKLSQKYGPLMSIRLGSCATVVASSPEMARIFLRSQDHLFASRPPSIVGEIFVYNYQDVVLSPYTDQWRRARKIFESELFSRKRLPHVQHIGREQILATVERLTKAGRAGRLVEIDPHITHLSLDIMCRIGFSRRSSDSAGEQRNGVYSLLLEFCTAMALFPVGDYIPFLRRLDLGGVEESFLKLRAKFENFLTPIIEEHRQKPDEDFLSALLALQQDPSVGGFPDEAIIALLMNVLIAGTETVANTTIWALTEVMRHPEVQEKITDELDSVVGRQRLVEFADLNSLKYLKAVVKEAFRMHPVAALGLPHVAMEDTKAAGYDILKGTRVLVNFFALGRDPTSWSNPNNFVPERFINDKLLDVRGHHFELLPFSTGRRMCPGMEMGLERVEMTLAQMFQTCILSLPPGMEVDVEEGVGSALPRAHHLQVLVSPRLAQEIYNQYDMRL</sequence>
<keyword evidence="2 5" id="KW-0479">Metal-binding</keyword>
<dbReference type="GO" id="GO:0004497">
    <property type="term" value="F:monooxygenase activity"/>
    <property type="evidence" value="ECO:0007669"/>
    <property type="project" value="UniProtKB-KW"/>
</dbReference>
<dbReference type="Proteomes" id="UP001605036">
    <property type="component" value="Unassembled WGS sequence"/>
</dbReference>
<dbReference type="SUPFAM" id="SSF48264">
    <property type="entry name" value="Cytochrome P450"/>
    <property type="match status" value="1"/>
</dbReference>